<organism evidence="1 2">
    <name type="scientific">Rhizorhabdus histidinilytica</name>
    <dbReference type="NCBI Taxonomy" id="439228"/>
    <lineage>
        <taxon>Bacteria</taxon>
        <taxon>Pseudomonadati</taxon>
        <taxon>Pseudomonadota</taxon>
        <taxon>Alphaproteobacteria</taxon>
        <taxon>Sphingomonadales</taxon>
        <taxon>Sphingomonadaceae</taxon>
        <taxon>Rhizorhabdus</taxon>
    </lineage>
</organism>
<protein>
    <recommendedName>
        <fullName evidence="3">Restriction endonuclease type IV Mrr domain-containing protein</fullName>
    </recommendedName>
</protein>
<evidence type="ECO:0000313" key="1">
    <source>
        <dbReference type="EMBL" id="SKB98313.1"/>
    </source>
</evidence>
<proteinExistence type="predicted"/>
<reference evidence="2" key="1">
    <citation type="submission" date="2017-02" db="EMBL/GenBank/DDBJ databases">
        <authorList>
            <person name="Varghese N."/>
            <person name="Submissions S."/>
        </authorList>
    </citation>
    <scope>NUCLEOTIDE SEQUENCE [LARGE SCALE GENOMIC DNA]</scope>
    <source>
        <strain evidence="2">UM2</strain>
    </source>
</reference>
<dbReference type="STRING" id="439228.SAMN06295920_110134"/>
<sequence>MLIGDMAENASDELASRPFNLADIEEEELERLISITDDTVVILLPVPSIGSSNSHIDICDDLIEISWFAELIASVSGSVTAREDYDGSRYRTSYLLTVDRPGPGFGAAIRKSAILFNRDDDDGDDFQTRYADVRNEVLDYEDSLSERGCAAPEILESYYANLVGGAYNELRYEAPERYADDVAKFPERRVEFWKSAFSARIGAQCYTSCDSWLIPAAVDPDSVFLATDQQYRIGNFIAGQILTIANASYVIADGLVMHFPMSQYFKSRVCASFAVLEEDDSWPSEAFDWSDASFTCSPYREMLLAQMPEDARAPSPREAACLVDPNGSLVIINDGQFRHILYDTKSLQPTDVKQLHSIITSTSEIIATGIDGSPDLACDWSSLTDEDFEQLCYDVILTHPRFDRDTIRKHGKSRSRDGGRDIEVFDMPHRAGGARRKWIFQCKLVSGSGSLSASKVLDIGDMLDHYDVGGFGVMTSAPIDATLYDKLDAVCDRRGVEKLTLSVLELERTLARNPVIRERYFGTQTRNRS</sequence>
<dbReference type="AlphaFoldDB" id="A0A1T5FQ85"/>
<accession>A0A1T5FQ85</accession>
<evidence type="ECO:0000313" key="2">
    <source>
        <dbReference type="Proteomes" id="UP000189818"/>
    </source>
</evidence>
<evidence type="ECO:0008006" key="3">
    <source>
        <dbReference type="Google" id="ProtNLM"/>
    </source>
</evidence>
<dbReference type="EMBL" id="FUYM01000010">
    <property type="protein sequence ID" value="SKB98313.1"/>
    <property type="molecule type" value="Genomic_DNA"/>
</dbReference>
<name>A0A1T5FQ85_9SPHN</name>
<keyword evidence="2" id="KW-1185">Reference proteome</keyword>
<gene>
    <name evidence="1" type="ORF">SAMN06295920_110134</name>
</gene>
<dbReference type="Proteomes" id="UP000189818">
    <property type="component" value="Unassembled WGS sequence"/>
</dbReference>